<dbReference type="OrthoDB" id="1097715at2"/>
<keyword evidence="3" id="KW-1185">Reference proteome</keyword>
<evidence type="ECO:0000313" key="2">
    <source>
        <dbReference type="EMBL" id="RYU92448.1"/>
    </source>
</evidence>
<dbReference type="AlphaFoldDB" id="A0A4Q5LS92"/>
<dbReference type="Pfam" id="PF14059">
    <property type="entry name" value="DUF4251"/>
    <property type="match status" value="1"/>
</dbReference>
<organism evidence="2 3">
    <name type="scientific">Mucilaginibacter terrigena</name>
    <dbReference type="NCBI Taxonomy" id="2492395"/>
    <lineage>
        <taxon>Bacteria</taxon>
        <taxon>Pseudomonadati</taxon>
        <taxon>Bacteroidota</taxon>
        <taxon>Sphingobacteriia</taxon>
        <taxon>Sphingobacteriales</taxon>
        <taxon>Sphingobacteriaceae</taxon>
        <taxon>Mucilaginibacter</taxon>
    </lineage>
</organism>
<evidence type="ECO:0000256" key="1">
    <source>
        <dbReference type="SAM" id="SignalP"/>
    </source>
</evidence>
<feature type="chain" id="PRO_5020201611" evidence="1">
    <location>
        <begin position="24"/>
        <end position="171"/>
    </location>
</feature>
<dbReference type="EMBL" id="SEWG01000001">
    <property type="protein sequence ID" value="RYU92448.1"/>
    <property type="molecule type" value="Genomic_DNA"/>
</dbReference>
<feature type="signal peptide" evidence="1">
    <location>
        <begin position="1"/>
        <end position="23"/>
    </location>
</feature>
<dbReference type="RefSeq" id="WP_129875175.1">
    <property type="nucleotide sequence ID" value="NZ_SEWG01000001.1"/>
</dbReference>
<reference evidence="2 3" key="1">
    <citation type="submission" date="2019-02" db="EMBL/GenBank/DDBJ databases">
        <title>Bacterial novel species Mucilaginibacter sp. 17JY9-4 isolated from soil.</title>
        <authorList>
            <person name="Jung H.-Y."/>
        </authorList>
    </citation>
    <scope>NUCLEOTIDE SEQUENCE [LARGE SCALE GENOMIC DNA]</scope>
    <source>
        <strain evidence="2 3">17JY9-4</strain>
    </source>
</reference>
<dbReference type="Proteomes" id="UP000293331">
    <property type="component" value="Unassembled WGS sequence"/>
</dbReference>
<protein>
    <submittedName>
        <fullName evidence="2">DUF4251 domain-containing protein</fullName>
    </submittedName>
</protein>
<accession>A0A4Q5LS92</accession>
<name>A0A4Q5LS92_9SPHI</name>
<dbReference type="InterPro" id="IPR025347">
    <property type="entry name" value="DUF4251"/>
</dbReference>
<keyword evidence="1" id="KW-0732">Signal</keyword>
<comment type="caution">
    <text evidence="2">The sequence shown here is derived from an EMBL/GenBank/DDBJ whole genome shotgun (WGS) entry which is preliminary data.</text>
</comment>
<sequence>MKTLIKIILAWALAIVMVAPANAQDKKAIKKAKKAAEVKELIDAQNYVFKATYMYPNGGGQRYLTTDYDVTVSRDTVESFLPYFGVVYAGAGYNSSSDNGVKFTSTKFNYTADLQKNGSYRIIIKPNDVTGTTQMFLDIFPNGNANLSVISLNRERIRYDGYIKERRKPKA</sequence>
<proteinExistence type="predicted"/>
<gene>
    <name evidence="2" type="ORF">EWM62_03160</name>
</gene>
<evidence type="ECO:0000313" key="3">
    <source>
        <dbReference type="Proteomes" id="UP000293331"/>
    </source>
</evidence>
<dbReference type="Gene3D" id="2.40.128.410">
    <property type="match status" value="1"/>
</dbReference>